<dbReference type="Proteomes" id="UP000831785">
    <property type="component" value="Chromosome"/>
</dbReference>
<gene>
    <name evidence="2" type="ORF">MUN80_03940</name>
</gene>
<dbReference type="RefSeq" id="WP_244719907.1">
    <property type="nucleotide sequence ID" value="NZ_CP095049.1"/>
</dbReference>
<sequence>MRKSLPLLAVLLSGCLSSKVAPGTPDPAILVQLQDGQVVLSSLDSAPQTRITRQQQVGDTLFVTYKKVLPLYRRDVRPAQFTIALTEQIHYVKCANLLYRVEKMATGFRLEQI</sequence>
<evidence type="ECO:0000313" key="2">
    <source>
        <dbReference type="EMBL" id="UOQ53917.1"/>
    </source>
</evidence>
<reference evidence="2 3" key="1">
    <citation type="submission" date="2022-04" db="EMBL/GenBank/DDBJ databases">
        <title>Hymenobacter sp. isolated from the air.</title>
        <authorList>
            <person name="Won M."/>
            <person name="Lee C.-M."/>
            <person name="Woen H.-Y."/>
            <person name="Kwon S.-W."/>
        </authorList>
    </citation>
    <scope>NUCLEOTIDE SEQUENCE [LARGE SCALE GENOMIC DNA]</scope>
    <source>
        <strain evidence="3">5116 S-27</strain>
    </source>
</reference>
<feature type="signal peptide" evidence="1">
    <location>
        <begin position="1"/>
        <end position="20"/>
    </location>
</feature>
<name>A0ABY4FB71_9BACT</name>
<keyword evidence="3" id="KW-1185">Reference proteome</keyword>
<evidence type="ECO:0008006" key="4">
    <source>
        <dbReference type="Google" id="ProtNLM"/>
    </source>
</evidence>
<proteinExistence type="predicted"/>
<dbReference type="EMBL" id="CP095049">
    <property type="protein sequence ID" value="UOQ53917.1"/>
    <property type="molecule type" value="Genomic_DNA"/>
</dbReference>
<organism evidence="2 3">
    <name type="scientific">Hymenobacter cellulosivorans</name>
    <dbReference type="NCBI Taxonomy" id="2932249"/>
    <lineage>
        <taxon>Bacteria</taxon>
        <taxon>Pseudomonadati</taxon>
        <taxon>Bacteroidota</taxon>
        <taxon>Cytophagia</taxon>
        <taxon>Cytophagales</taxon>
        <taxon>Hymenobacteraceae</taxon>
        <taxon>Hymenobacter</taxon>
    </lineage>
</organism>
<keyword evidence="1" id="KW-0732">Signal</keyword>
<evidence type="ECO:0000256" key="1">
    <source>
        <dbReference type="SAM" id="SignalP"/>
    </source>
</evidence>
<protein>
    <recommendedName>
        <fullName evidence="4">Lipoprotein</fullName>
    </recommendedName>
</protein>
<evidence type="ECO:0000313" key="3">
    <source>
        <dbReference type="Proteomes" id="UP000831785"/>
    </source>
</evidence>
<dbReference type="PROSITE" id="PS51257">
    <property type="entry name" value="PROKAR_LIPOPROTEIN"/>
    <property type="match status" value="1"/>
</dbReference>
<feature type="chain" id="PRO_5046997266" description="Lipoprotein" evidence="1">
    <location>
        <begin position="21"/>
        <end position="113"/>
    </location>
</feature>
<accession>A0ABY4FB71</accession>